<dbReference type="InterPro" id="IPR029063">
    <property type="entry name" value="SAM-dependent_MTases_sf"/>
</dbReference>
<proteinExistence type="predicted"/>
<dbReference type="Gene3D" id="1.25.40.10">
    <property type="entry name" value="Tetratricopeptide repeat domain"/>
    <property type="match status" value="1"/>
</dbReference>
<dbReference type="PROSITE" id="PS50005">
    <property type="entry name" value="TPR"/>
    <property type="match status" value="1"/>
</dbReference>
<dbReference type="SUPFAM" id="SSF53335">
    <property type="entry name" value="S-adenosyl-L-methionine-dependent methyltransferases"/>
    <property type="match status" value="1"/>
</dbReference>
<dbReference type="CDD" id="cd02440">
    <property type="entry name" value="AdoMet_MTases"/>
    <property type="match status" value="1"/>
</dbReference>
<keyword evidence="1" id="KW-0802">TPR repeat</keyword>
<dbReference type="Pfam" id="PF13432">
    <property type="entry name" value="TPR_16"/>
    <property type="match status" value="1"/>
</dbReference>
<accession>A0A061S278</accession>
<evidence type="ECO:0000313" key="2">
    <source>
        <dbReference type="EMBL" id="JAC77015.1"/>
    </source>
</evidence>
<gene>
    <name evidence="2" type="ORF">TSPGSL018_18690</name>
</gene>
<dbReference type="Gene3D" id="3.40.50.150">
    <property type="entry name" value="Vaccinia Virus protein VP39"/>
    <property type="match status" value="1"/>
</dbReference>
<feature type="repeat" description="TPR" evidence="1">
    <location>
        <begin position="12"/>
        <end position="45"/>
    </location>
</feature>
<dbReference type="InterPro" id="IPR019410">
    <property type="entry name" value="Methyltransf_16"/>
</dbReference>
<dbReference type="EMBL" id="GBEZ01008530">
    <property type="protein sequence ID" value="JAC77015.1"/>
    <property type="molecule type" value="Transcribed_RNA"/>
</dbReference>
<dbReference type="InterPro" id="IPR019734">
    <property type="entry name" value="TPR_rpt"/>
</dbReference>
<dbReference type="Pfam" id="PF10294">
    <property type="entry name" value="Methyltransf_16"/>
    <property type="match status" value="1"/>
</dbReference>
<dbReference type="Pfam" id="PF14559">
    <property type="entry name" value="TPR_19"/>
    <property type="match status" value="1"/>
</dbReference>
<dbReference type="AlphaFoldDB" id="A0A061S278"/>
<dbReference type="PANTHER" id="PTHR14614">
    <property type="entry name" value="HEPATOCELLULAR CARCINOMA-ASSOCIATED ANTIGEN"/>
    <property type="match status" value="1"/>
</dbReference>
<name>A0A061S278_9CHLO</name>
<dbReference type="SUPFAM" id="SSF48452">
    <property type="entry name" value="TPR-like"/>
    <property type="match status" value="1"/>
</dbReference>
<dbReference type="SMART" id="SM00028">
    <property type="entry name" value="TPR"/>
    <property type="match status" value="3"/>
</dbReference>
<sequence>SLVLVLRMAGTAEQLKQRGYKLVDAGDFSGALTLFRKAAEQDSENAVLRELCAQCLLQMERWDEAYLDAIQAQALDPSSFDSALTLGRAARNAGYIQEALKAFRSATTLDSSDPEAREELGEIEKLWQREVASRVGVDGLEIHESWGAAEGAGPGGVVWDCGVALGQCITAGWPLRLQGRRVLELGAGTGIAGIVAAICGAHVTMTDLPSIVPSIKANIDRNKLLMLSGGSASAEPLDWGGATPLPRARGADASAWDVIIGADLVYSADAVAPLAELLWRLGKESSPVFLMVHKSRGDSLDAEMDSTFRARGLELRKHAWPVGLDQNAGLGLVVYTARMQSG</sequence>
<evidence type="ECO:0000256" key="1">
    <source>
        <dbReference type="PROSITE-ProRule" id="PRU00339"/>
    </source>
</evidence>
<protein>
    <submittedName>
        <fullName evidence="2">Uncharacterized protein</fullName>
    </submittedName>
</protein>
<reference evidence="2" key="1">
    <citation type="submission" date="2014-05" db="EMBL/GenBank/DDBJ databases">
        <title>The transcriptome of the halophilic microalga Tetraselmis sp. GSL018 isolated from the Great Salt Lake, Utah.</title>
        <authorList>
            <person name="Jinkerson R.E."/>
            <person name="D'Adamo S."/>
            <person name="Posewitz M.C."/>
        </authorList>
    </citation>
    <scope>NUCLEOTIDE SEQUENCE</scope>
    <source>
        <strain evidence="2">GSL018</strain>
    </source>
</reference>
<dbReference type="InterPro" id="IPR011990">
    <property type="entry name" value="TPR-like_helical_dom_sf"/>
</dbReference>
<organism evidence="2">
    <name type="scientific">Tetraselmis sp. GSL018</name>
    <dbReference type="NCBI Taxonomy" id="582737"/>
    <lineage>
        <taxon>Eukaryota</taxon>
        <taxon>Viridiplantae</taxon>
        <taxon>Chlorophyta</taxon>
        <taxon>core chlorophytes</taxon>
        <taxon>Chlorodendrophyceae</taxon>
        <taxon>Chlorodendrales</taxon>
        <taxon>Chlorodendraceae</taxon>
        <taxon>Tetraselmis</taxon>
    </lineage>
</organism>
<dbReference type="PANTHER" id="PTHR14614:SF132">
    <property type="entry name" value="PROTEIN-LYSINE METHYLTRANSFERASE C42C1.13"/>
    <property type="match status" value="1"/>
</dbReference>
<feature type="non-terminal residue" evidence="2">
    <location>
        <position position="1"/>
    </location>
</feature>